<dbReference type="RefSeq" id="WP_154556444.1">
    <property type="nucleotide sequence ID" value="NZ_VUMR01000050.1"/>
</dbReference>
<dbReference type="AlphaFoldDB" id="A0A6N7VK65"/>
<dbReference type="GeneID" id="93159293"/>
<feature type="transmembrane region" description="Helical" evidence="1">
    <location>
        <begin position="82"/>
        <end position="104"/>
    </location>
</feature>
<keyword evidence="1" id="KW-1133">Transmembrane helix</keyword>
<evidence type="ECO:0000256" key="1">
    <source>
        <dbReference type="SAM" id="Phobius"/>
    </source>
</evidence>
<accession>A0A6N7VK65</accession>
<keyword evidence="3" id="KW-1185">Reference proteome</keyword>
<reference evidence="2 3" key="1">
    <citation type="submission" date="2019-08" db="EMBL/GenBank/DDBJ databases">
        <title>In-depth cultivation of the pig gut microbiome towards novel bacterial diversity and tailored functional studies.</title>
        <authorList>
            <person name="Wylensek D."/>
            <person name="Hitch T.C.A."/>
            <person name="Clavel T."/>
        </authorList>
    </citation>
    <scope>NUCLEOTIDE SEQUENCE [LARGE SCALE GENOMIC DNA]</scope>
    <source>
        <strain evidence="2 3">LKV-472-APC-3</strain>
    </source>
</reference>
<keyword evidence="1" id="KW-0812">Transmembrane</keyword>
<evidence type="ECO:0000313" key="3">
    <source>
        <dbReference type="Proteomes" id="UP000434241"/>
    </source>
</evidence>
<keyword evidence="1" id="KW-0472">Membrane</keyword>
<evidence type="ECO:0000313" key="2">
    <source>
        <dbReference type="EMBL" id="MSS56884.1"/>
    </source>
</evidence>
<dbReference type="EMBL" id="VUMR01000050">
    <property type="protein sequence ID" value="MSS56884.1"/>
    <property type="molecule type" value="Genomic_DNA"/>
</dbReference>
<name>A0A6N7VK65_9FIRM</name>
<proteinExistence type="predicted"/>
<feature type="transmembrane region" description="Helical" evidence="1">
    <location>
        <begin position="6"/>
        <end position="26"/>
    </location>
</feature>
<sequence length="210" mass="24225">MELSELTVKLIILFLPGIIATSIYQLFGNRNNLDNRSFFVLTIVNGFFSYLPLEIFTKQDFLFRFLLDTSLQPDLECVFKSIIASIILGICEVYLINYGMLYCIARKIRLTTRSGHDTVWDEVFDNQNQGITNYVYVLNEKSNKLYAGTVENYSMSKSGKIELLLNKVTVYDADERTQELYSINQVYLNLTNTSYIEIEIGESYGRKTKS</sequence>
<feature type="transmembrane region" description="Helical" evidence="1">
    <location>
        <begin position="38"/>
        <end position="57"/>
    </location>
</feature>
<comment type="caution">
    <text evidence="2">The sequence shown here is derived from an EMBL/GenBank/DDBJ whole genome shotgun (WGS) entry which is preliminary data.</text>
</comment>
<dbReference type="Proteomes" id="UP000434241">
    <property type="component" value="Unassembled WGS sequence"/>
</dbReference>
<gene>
    <name evidence="2" type="ORF">FYJ55_08335</name>
</gene>
<organism evidence="2 3">
    <name type="scientific">Holdemanella porci</name>
    <dbReference type="NCBI Taxonomy" id="2652276"/>
    <lineage>
        <taxon>Bacteria</taxon>
        <taxon>Bacillati</taxon>
        <taxon>Bacillota</taxon>
        <taxon>Erysipelotrichia</taxon>
        <taxon>Erysipelotrichales</taxon>
        <taxon>Erysipelotrichaceae</taxon>
        <taxon>Holdemanella</taxon>
    </lineage>
</organism>
<protein>
    <submittedName>
        <fullName evidence="2">Uncharacterized protein</fullName>
    </submittedName>
</protein>